<feature type="non-terminal residue" evidence="1">
    <location>
        <position position="530"/>
    </location>
</feature>
<accession>A0A0P9DJ65</accession>
<dbReference type="EMBL" id="LJCR01001692">
    <property type="protein sequence ID" value="KPV49886.1"/>
    <property type="molecule type" value="Genomic_DNA"/>
</dbReference>
<evidence type="ECO:0000313" key="2">
    <source>
        <dbReference type="Proteomes" id="UP000050509"/>
    </source>
</evidence>
<keyword evidence="2" id="KW-1185">Reference proteome</keyword>
<gene>
    <name evidence="1" type="ORF">SE17_30100</name>
</gene>
<dbReference type="Proteomes" id="UP000050509">
    <property type="component" value="Unassembled WGS sequence"/>
</dbReference>
<sequence length="530" mass="57278">RRGGLGDAPEEQSATSLHLIAPPDRSPIVVVAVTPPDVAPEGGFWCVLDLANGVQAAAATIAVRERFVAISDSEPDAAGNLPALLMLVEGSLEATPAELVRRALPALAPPGPATVIPGAVARVIAEADRDTIPHRVVYAESARGRVVVYVNQPADRARRPADRAYLWSTQTSGTLEHARLNKGWQAISLQTLRYRGPGRAVVVTETVLAWAPSSSPWEALVDAAGHSRQPMLLGIRLNAYFLAQTAGLDEASRHAWLPMLDALITALPRLDAYAELAQRDDRAFLVGLAGAARGLWHDHHAETAQQILSGMSRVVFKALVALAASWRWSGPPPTAHAANPDLGLPQMVAAAFRQHLVLYGPDVPPPPLVRAWLDDDFEGVWQSWGAPSAPIGGEALAVLRDVVTEALEAIDPAPVLAGTFAPRLPWRVPALRELAVEALWVHARGDGWRWVRLVPEGGRGGIVLPWRPGLTPPPVWSLALRARARAEIHLYLLGWERDMRREGPERVLFRAREERLSAQPQRAAQPDQAA</sequence>
<comment type="caution">
    <text evidence="1">The sequence shown here is derived from an EMBL/GenBank/DDBJ whole genome shotgun (WGS) entry which is preliminary data.</text>
</comment>
<feature type="non-terminal residue" evidence="1">
    <location>
        <position position="1"/>
    </location>
</feature>
<organism evidence="1 2">
    <name type="scientific">Kouleothrix aurantiaca</name>
    <dbReference type="NCBI Taxonomy" id="186479"/>
    <lineage>
        <taxon>Bacteria</taxon>
        <taxon>Bacillati</taxon>
        <taxon>Chloroflexota</taxon>
        <taxon>Chloroflexia</taxon>
        <taxon>Chloroflexales</taxon>
        <taxon>Roseiflexineae</taxon>
        <taxon>Roseiflexaceae</taxon>
        <taxon>Kouleothrix</taxon>
    </lineage>
</organism>
<protein>
    <submittedName>
        <fullName evidence="1">Uncharacterized protein</fullName>
    </submittedName>
</protein>
<evidence type="ECO:0000313" key="1">
    <source>
        <dbReference type="EMBL" id="KPV49886.1"/>
    </source>
</evidence>
<reference evidence="1 2" key="1">
    <citation type="submission" date="2015-09" db="EMBL/GenBank/DDBJ databases">
        <title>Draft genome sequence of Kouleothrix aurantiaca JCM 19913.</title>
        <authorList>
            <person name="Hemp J."/>
        </authorList>
    </citation>
    <scope>NUCLEOTIDE SEQUENCE [LARGE SCALE GENOMIC DNA]</scope>
    <source>
        <strain evidence="1 2">COM-B</strain>
    </source>
</reference>
<name>A0A0P9DJ65_9CHLR</name>
<proteinExistence type="predicted"/>
<dbReference type="AlphaFoldDB" id="A0A0P9DJ65"/>